<keyword evidence="9" id="KW-0675">Receptor</keyword>
<dbReference type="Gene3D" id="2.60.40.1120">
    <property type="entry name" value="Carboxypeptidase-like, regulatory domain"/>
    <property type="match status" value="1"/>
</dbReference>
<dbReference type="Gene3D" id="2.40.170.20">
    <property type="entry name" value="TonB-dependent receptor, beta-barrel domain"/>
    <property type="match status" value="1"/>
</dbReference>
<dbReference type="InterPro" id="IPR039426">
    <property type="entry name" value="TonB-dep_rcpt-like"/>
</dbReference>
<evidence type="ECO:0000313" key="10">
    <source>
        <dbReference type="Proteomes" id="UP000274046"/>
    </source>
</evidence>
<dbReference type="NCBIfam" id="TIGR04056">
    <property type="entry name" value="OMP_RagA_SusC"/>
    <property type="match status" value="1"/>
</dbReference>
<dbReference type="Pfam" id="PF07715">
    <property type="entry name" value="Plug"/>
    <property type="match status" value="1"/>
</dbReference>
<dbReference type="InterPro" id="IPR037066">
    <property type="entry name" value="Plug_dom_sf"/>
</dbReference>
<dbReference type="OrthoDB" id="9768177at2"/>
<keyword evidence="10" id="KW-1185">Reference proteome</keyword>
<dbReference type="SUPFAM" id="SSF49464">
    <property type="entry name" value="Carboxypeptidase regulatory domain-like"/>
    <property type="match status" value="1"/>
</dbReference>
<keyword evidence="2 7" id="KW-0813">Transport</keyword>
<keyword evidence="4 7" id="KW-0812">Transmembrane</keyword>
<comment type="similarity">
    <text evidence="7">Belongs to the TonB-dependent receptor family.</text>
</comment>
<keyword evidence="6 7" id="KW-0998">Cell outer membrane</keyword>
<dbReference type="Proteomes" id="UP000274046">
    <property type="component" value="Unassembled WGS sequence"/>
</dbReference>
<organism evidence="9 10">
    <name type="scientific">Pedobacter jejuensis</name>
    <dbReference type="NCBI Taxonomy" id="1268550"/>
    <lineage>
        <taxon>Bacteria</taxon>
        <taxon>Pseudomonadati</taxon>
        <taxon>Bacteroidota</taxon>
        <taxon>Sphingobacteriia</taxon>
        <taxon>Sphingobacteriales</taxon>
        <taxon>Sphingobacteriaceae</taxon>
        <taxon>Pedobacter</taxon>
    </lineage>
</organism>
<dbReference type="PROSITE" id="PS52016">
    <property type="entry name" value="TONB_DEPENDENT_REC_3"/>
    <property type="match status" value="1"/>
</dbReference>
<evidence type="ECO:0000256" key="1">
    <source>
        <dbReference type="ARBA" id="ARBA00004571"/>
    </source>
</evidence>
<dbReference type="EMBL" id="RBEE01000002">
    <property type="protein sequence ID" value="RNL56633.1"/>
    <property type="molecule type" value="Genomic_DNA"/>
</dbReference>
<dbReference type="SUPFAM" id="SSF56935">
    <property type="entry name" value="Porins"/>
    <property type="match status" value="1"/>
</dbReference>
<dbReference type="InterPro" id="IPR023996">
    <property type="entry name" value="TonB-dep_OMP_SusC/RagA"/>
</dbReference>
<sequence>MEIFTIKNLFRKVMLNYLIGICATACFFLISEPLRAQSQSITVSGKVTSNTGDVLPGVSISVKGSQNTASTDGNGNYKIVVPDNNAVLVFSFIGYKASEIKVDNKTVINAKLTEQSQSLDDVVVVAYGSTTQRSSTGALQTVNSKELQDIPAAQITQKLQGKLAGVQINQASGKPGQGLQVRIRGGASITTGSAPLYVVDGFPIAGDISNINPDEIENITVLKDAASTSLYGSRAAFGVVVVTTKSAKSGQTNISASAYTGTQKVPQKGRPDMMNGTEWAQFKKEYFEDLGQPVPTALQNPAQYGEGYDWYDAMLRSAPITNYSVSINTNKENFSNAIVAGYLKQDGVLLNSNYERFSVRINSTFKLNDKVRLGFNLAPTHTVNNSPSTDGTFFGGGGLINNALLTPPILNYQNPDGSYPVSVTTPGITSFPTPNWVRSIQDITNKSKDNRILSNGYVEYEPISKLILKSSINVDFAQSLFHSFQPSTASRAFASSPSSLTASLFDSNYQYLSWLSENTIGYSKQIKDHNFDILGGFTKQKYRSDYSTISGSNFPDDRIETIGAALVKNNSTSDIQEWSLVSFLAKFNYNYKGKYLFAASIRRDGSSRFGIDQKYGNFPSVSAGWVVSEESFLKGIKPISFLKIRGSYGTTGNNNLGNYEQYATVAGGVNNPFGSTISSGSAVTRLGNTELAWESTKQFDFGVDLALFNNRINFTYDYYTKKTSNLLFSLPVPRESGFSSFTGNVGSIKFWGHEFAITSNNLVGNFKWNTNFNIAFSDNKVLALSSLSNDLYVSDGTARTITRVGERLGQFWGLIQDGVYKDQADFNSSPKSVNSQVGTIKFRDLNGDGVIKYGDAEGDRTVIGNPFPKFVFGFTNSFAYKNFDLAIVASGSYGNDIARMMDEGTTNLDGVFNVLKEVKDRWRSPQNPGAGKYGKTTASTGDDRAQFHTRFVQDGSYLTIKNITLGYTLPTEKITWLKSVRLYTSVQQAFTFTNYDGINPEIGTDLNGNAPSSLKQGLDYSAYPVPRTFTLGINVNLK</sequence>
<comment type="subcellular location">
    <subcellularLocation>
        <location evidence="1 7">Cell outer membrane</location>
        <topology evidence="1 7">Multi-pass membrane protein</topology>
    </subcellularLocation>
</comment>
<keyword evidence="5 7" id="KW-0472">Membrane</keyword>
<evidence type="ECO:0000256" key="2">
    <source>
        <dbReference type="ARBA" id="ARBA00022448"/>
    </source>
</evidence>
<dbReference type="AlphaFoldDB" id="A0A3N0C2X5"/>
<dbReference type="InterPro" id="IPR012910">
    <property type="entry name" value="Plug_dom"/>
</dbReference>
<feature type="domain" description="TonB-dependent receptor plug" evidence="8">
    <location>
        <begin position="132"/>
        <end position="239"/>
    </location>
</feature>
<comment type="caution">
    <text evidence="9">The sequence shown here is derived from an EMBL/GenBank/DDBJ whole genome shotgun (WGS) entry which is preliminary data.</text>
</comment>
<evidence type="ECO:0000313" key="9">
    <source>
        <dbReference type="EMBL" id="RNL56633.1"/>
    </source>
</evidence>
<gene>
    <name evidence="9" type="ORF">D7004_01715</name>
</gene>
<accession>A0A3N0C2X5</accession>
<dbReference type="InterPro" id="IPR023997">
    <property type="entry name" value="TonB-dep_OMP_SusC/RagA_CS"/>
</dbReference>
<protein>
    <submittedName>
        <fullName evidence="9">TonB-dependent receptor</fullName>
    </submittedName>
</protein>
<dbReference type="Pfam" id="PF13715">
    <property type="entry name" value="CarbopepD_reg_2"/>
    <property type="match status" value="1"/>
</dbReference>
<dbReference type="GO" id="GO:0009279">
    <property type="term" value="C:cell outer membrane"/>
    <property type="evidence" value="ECO:0007669"/>
    <property type="project" value="UniProtKB-SubCell"/>
</dbReference>
<proteinExistence type="inferred from homology"/>
<evidence type="ECO:0000256" key="7">
    <source>
        <dbReference type="PROSITE-ProRule" id="PRU01360"/>
    </source>
</evidence>
<name>A0A3N0C2X5_9SPHI</name>
<evidence type="ECO:0000256" key="6">
    <source>
        <dbReference type="ARBA" id="ARBA00023237"/>
    </source>
</evidence>
<evidence type="ECO:0000256" key="4">
    <source>
        <dbReference type="ARBA" id="ARBA00022692"/>
    </source>
</evidence>
<keyword evidence="3 7" id="KW-1134">Transmembrane beta strand</keyword>
<dbReference type="RefSeq" id="WP_123204144.1">
    <property type="nucleotide sequence ID" value="NZ_RBEE01000002.1"/>
</dbReference>
<evidence type="ECO:0000259" key="8">
    <source>
        <dbReference type="Pfam" id="PF07715"/>
    </source>
</evidence>
<dbReference type="InterPro" id="IPR008969">
    <property type="entry name" value="CarboxyPept-like_regulatory"/>
</dbReference>
<reference evidence="9 10" key="1">
    <citation type="submission" date="2018-10" db="EMBL/GenBank/DDBJ databases">
        <title>Genome sequencing of Pedobacter jejuensis TNB23.</title>
        <authorList>
            <person name="Cho Y.-J."/>
            <person name="Cho A."/>
            <person name="Kim O.-S."/>
        </authorList>
    </citation>
    <scope>NUCLEOTIDE SEQUENCE [LARGE SCALE GENOMIC DNA]</scope>
    <source>
        <strain evidence="9 10">TNB23</strain>
    </source>
</reference>
<dbReference type="Gene3D" id="2.170.130.10">
    <property type="entry name" value="TonB-dependent receptor, plug domain"/>
    <property type="match status" value="1"/>
</dbReference>
<dbReference type="NCBIfam" id="TIGR04057">
    <property type="entry name" value="SusC_RagA_signa"/>
    <property type="match status" value="1"/>
</dbReference>
<dbReference type="InterPro" id="IPR036942">
    <property type="entry name" value="Beta-barrel_TonB_sf"/>
</dbReference>
<evidence type="ECO:0000256" key="3">
    <source>
        <dbReference type="ARBA" id="ARBA00022452"/>
    </source>
</evidence>
<evidence type="ECO:0000256" key="5">
    <source>
        <dbReference type="ARBA" id="ARBA00023136"/>
    </source>
</evidence>